<dbReference type="AlphaFoldDB" id="A0ABD3NPM1"/>
<gene>
    <name evidence="3" type="ORF">ACHAWO_006985</name>
</gene>
<dbReference type="Gene3D" id="3.40.50.300">
    <property type="entry name" value="P-loop containing nucleotide triphosphate hydrolases"/>
    <property type="match status" value="1"/>
</dbReference>
<dbReference type="SUPFAM" id="SSF52540">
    <property type="entry name" value="P-loop containing nucleoside triphosphate hydrolases"/>
    <property type="match status" value="1"/>
</dbReference>
<dbReference type="Proteomes" id="UP001530400">
    <property type="component" value="Unassembled WGS sequence"/>
</dbReference>
<dbReference type="Pfam" id="PF00071">
    <property type="entry name" value="Ras"/>
    <property type="match status" value="1"/>
</dbReference>
<dbReference type="FunFam" id="3.40.50.300:FF:001447">
    <property type="entry name" value="Ras-related protein Rab-1B"/>
    <property type="match status" value="1"/>
</dbReference>
<dbReference type="PROSITE" id="PS51419">
    <property type="entry name" value="RAB"/>
    <property type="match status" value="1"/>
</dbReference>
<dbReference type="EMBL" id="JALLPJ020001029">
    <property type="protein sequence ID" value="KAL3777752.1"/>
    <property type="molecule type" value="Genomic_DNA"/>
</dbReference>
<evidence type="ECO:0000313" key="3">
    <source>
        <dbReference type="EMBL" id="KAL3777752.1"/>
    </source>
</evidence>
<dbReference type="PRINTS" id="PR00449">
    <property type="entry name" value="RASTRNSFRMNG"/>
</dbReference>
<dbReference type="InterPro" id="IPR001806">
    <property type="entry name" value="Small_GTPase"/>
</dbReference>
<dbReference type="InterPro" id="IPR050227">
    <property type="entry name" value="Rab"/>
</dbReference>
<evidence type="ECO:0000313" key="4">
    <source>
        <dbReference type="Proteomes" id="UP001530400"/>
    </source>
</evidence>
<dbReference type="SMART" id="SM00173">
    <property type="entry name" value="RAS"/>
    <property type="match status" value="1"/>
</dbReference>
<comment type="caution">
    <text evidence="3">The sequence shown here is derived from an EMBL/GenBank/DDBJ whole genome shotgun (WGS) entry which is preliminary data.</text>
</comment>
<dbReference type="SMART" id="SM00174">
    <property type="entry name" value="RHO"/>
    <property type="match status" value="1"/>
</dbReference>
<dbReference type="PROSITE" id="PS51421">
    <property type="entry name" value="RAS"/>
    <property type="match status" value="1"/>
</dbReference>
<keyword evidence="4" id="KW-1185">Reference proteome</keyword>
<dbReference type="InterPro" id="IPR027417">
    <property type="entry name" value="P-loop_NTPase"/>
</dbReference>
<proteinExistence type="predicted"/>
<dbReference type="SMART" id="SM00175">
    <property type="entry name" value="RAB"/>
    <property type="match status" value="1"/>
</dbReference>
<keyword evidence="2" id="KW-0342">GTP-binding</keyword>
<keyword evidence="1" id="KW-0547">Nucleotide-binding</keyword>
<evidence type="ECO:0000256" key="2">
    <source>
        <dbReference type="ARBA" id="ARBA00023134"/>
    </source>
</evidence>
<organism evidence="3 4">
    <name type="scientific">Cyclotella atomus</name>
    <dbReference type="NCBI Taxonomy" id="382360"/>
    <lineage>
        <taxon>Eukaryota</taxon>
        <taxon>Sar</taxon>
        <taxon>Stramenopiles</taxon>
        <taxon>Ochrophyta</taxon>
        <taxon>Bacillariophyta</taxon>
        <taxon>Coscinodiscophyceae</taxon>
        <taxon>Thalassiosirophycidae</taxon>
        <taxon>Stephanodiscales</taxon>
        <taxon>Stephanodiscaceae</taxon>
        <taxon>Cyclotella</taxon>
    </lineage>
</organism>
<dbReference type="InterPro" id="IPR005225">
    <property type="entry name" value="Small_GTP-bd"/>
</dbReference>
<dbReference type="GO" id="GO:0005525">
    <property type="term" value="F:GTP binding"/>
    <property type="evidence" value="ECO:0007669"/>
    <property type="project" value="UniProtKB-KW"/>
</dbReference>
<dbReference type="NCBIfam" id="TIGR00231">
    <property type="entry name" value="small_GTP"/>
    <property type="match status" value="1"/>
</dbReference>
<evidence type="ECO:0000256" key="1">
    <source>
        <dbReference type="ARBA" id="ARBA00022741"/>
    </source>
</evidence>
<accession>A0ABD3NPM1</accession>
<name>A0ABD3NPM1_9STRA</name>
<dbReference type="PANTHER" id="PTHR47977">
    <property type="entry name" value="RAS-RELATED PROTEIN RAB"/>
    <property type="match status" value="1"/>
</dbReference>
<reference evidence="3 4" key="1">
    <citation type="submission" date="2024-10" db="EMBL/GenBank/DDBJ databases">
        <title>Updated reference genomes for cyclostephanoid diatoms.</title>
        <authorList>
            <person name="Roberts W.R."/>
            <person name="Alverson A.J."/>
        </authorList>
    </citation>
    <scope>NUCLEOTIDE SEQUENCE [LARGE SCALE GENOMIC DNA]</scope>
    <source>
        <strain evidence="3 4">AJA010-31</strain>
    </source>
</reference>
<sequence>MNAAALSEPIRIKILTLGSAKVGKSCIVKKFCEPTRFASSYIPTIGVDYGVKTVNKSADDGTEVEVKIDFYDLSGDSNYKDVRNEFYNDVDGLILVYEVTDKPSFEALSNWMDEAIQYGVASSSSTIIVIGNKIDQYPRVVTEQQGTEFAAANNASYFETSAKTGACVGDVFDFMIRETCKSGHYK</sequence>
<protein>
    <submittedName>
        <fullName evidence="3">Uncharacterized protein</fullName>
    </submittedName>
</protein>